<dbReference type="RefSeq" id="WP_280941980.1">
    <property type="nucleotide sequence ID" value="NZ_JARYGX010000013.1"/>
</dbReference>
<protein>
    <recommendedName>
        <fullName evidence="4">DUF5666 domain-containing protein</fullName>
    </recommendedName>
</protein>
<reference evidence="2" key="1">
    <citation type="journal article" date="2007" name="Int. J. Syst. Evol. Microbiol.">
        <title>Luteimonas composti sp. nov., a moderately thermophilic bacterium isolated from food waste.</title>
        <authorList>
            <person name="Young C.C."/>
            <person name="Kampfer P."/>
            <person name="Chen W.M."/>
            <person name="Yen W.S."/>
            <person name="Arun A.B."/>
            <person name="Lai W.A."/>
            <person name="Shen F.T."/>
            <person name="Rekha P.D."/>
            <person name="Lin K.Y."/>
            <person name="Chou J.H."/>
        </authorList>
    </citation>
    <scope>NUCLEOTIDE SEQUENCE</scope>
    <source>
        <strain evidence="2">CC-YY355</strain>
    </source>
</reference>
<proteinExistence type="predicted"/>
<evidence type="ECO:0000313" key="3">
    <source>
        <dbReference type="Proteomes" id="UP001160550"/>
    </source>
</evidence>
<gene>
    <name evidence="2" type="ORF">QF205_06780</name>
</gene>
<name>A0ABT6MR14_9GAMM</name>
<evidence type="ECO:0008006" key="4">
    <source>
        <dbReference type="Google" id="ProtNLM"/>
    </source>
</evidence>
<comment type="caution">
    <text evidence="2">The sequence shown here is derived from an EMBL/GenBank/DDBJ whole genome shotgun (WGS) entry which is preliminary data.</text>
</comment>
<reference evidence="2" key="2">
    <citation type="submission" date="2023-04" db="EMBL/GenBank/DDBJ databases">
        <authorList>
            <person name="Sun J.-Q."/>
        </authorList>
    </citation>
    <scope>NUCLEOTIDE SEQUENCE</scope>
    <source>
        <strain evidence="2">CC-YY355</strain>
    </source>
</reference>
<organism evidence="2 3">
    <name type="scientific">Luteimonas composti</name>
    <dbReference type="NCBI Taxonomy" id="398257"/>
    <lineage>
        <taxon>Bacteria</taxon>
        <taxon>Pseudomonadati</taxon>
        <taxon>Pseudomonadota</taxon>
        <taxon>Gammaproteobacteria</taxon>
        <taxon>Lysobacterales</taxon>
        <taxon>Lysobacteraceae</taxon>
        <taxon>Luteimonas</taxon>
    </lineage>
</organism>
<sequence length="119" mass="12069">MSSLQRIAVLSSTALVVMLAACAGTPAPGPASANTTIEGSIASIDTSPWAYDGNAVIAIDADAGGRVTVQLPARWNLCQAAPVDVAALAEGMRVRATGSREEGSLVVCQGPSHELVPLR</sequence>
<feature type="signal peptide" evidence="1">
    <location>
        <begin position="1"/>
        <end position="23"/>
    </location>
</feature>
<keyword evidence="1" id="KW-0732">Signal</keyword>
<dbReference type="Proteomes" id="UP001160550">
    <property type="component" value="Unassembled WGS sequence"/>
</dbReference>
<feature type="chain" id="PRO_5047531333" description="DUF5666 domain-containing protein" evidence="1">
    <location>
        <begin position="24"/>
        <end position="119"/>
    </location>
</feature>
<evidence type="ECO:0000256" key="1">
    <source>
        <dbReference type="SAM" id="SignalP"/>
    </source>
</evidence>
<dbReference type="EMBL" id="JARYGX010000013">
    <property type="protein sequence ID" value="MDH7452785.1"/>
    <property type="molecule type" value="Genomic_DNA"/>
</dbReference>
<accession>A0ABT6MR14</accession>
<keyword evidence="3" id="KW-1185">Reference proteome</keyword>
<dbReference type="PROSITE" id="PS51257">
    <property type="entry name" value="PROKAR_LIPOPROTEIN"/>
    <property type="match status" value="1"/>
</dbReference>
<evidence type="ECO:0000313" key="2">
    <source>
        <dbReference type="EMBL" id="MDH7452785.1"/>
    </source>
</evidence>